<dbReference type="Gene3D" id="1.25.40.390">
    <property type="match status" value="1"/>
</dbReference>
<protein>
    <submittedName>
        <fullName evidence="9">RagB/SusD family nutrient uptake outer membrane protein</fullName>
    </submittedName>
</protein>
<comment type="caution">
    <text evidence="9">The sequence shown here is derived from an EMBL/GenBank/DDBJ whole genome shotgun (WGS) entry which is preliminary data.</text>
</comment>
<dbReference type="PROSITE" id="PS51257">
    <property type="entry name" value="PROKAR_LIPOPROTEIN"/>
    <property type="match status" value="1"/>
</dbReference>
<feature type="domain" description="SusD-like N-terminal" evidence="8">
    <location>
        <begin position="72"/>
        <end position="210"/>
    </location>
</feature>
<dbReference type="InterPro" id="IPR011990">
    <property type="entry name" value="TPR-like_helical_dom_sf"/>
</dbReference>
<keyword evidence="3 6" id="KW-0732">Signal</keyword>
<evidence type="ECO:0000313" key="10">
    <source>
        <dbReference type="Proteomes" id="UP000309488"/>
    </source>
</evidence>
<evidence type="ECO:0000256" key="6">
    <source>
        <dbReference type="SAM" id="SignalP"/>
    </source>
</evidence>
<comment type="similarity">
    <text evidence="2">Belongs to the SusD family.</text>
</comment>
<dbReference type="InterPro" id="IPR012944">
    <property type="entry name" value="SusD_RagB_dom"/>
</dbReference>
<feature type="chain" id="PRO_5020588878" evidence="6">
    <location>
        <begin position="19"/>
        <end position="480"/>
    </location>
</feature>
<proteinExistence type="inferred from homology"/>
<dbReference type="Pfam" id="PF07980">
    <property type="entry name" value="SusD_RagB"/>
    <property type="match status" value="1"/>
</dbReference>
<dbReference type="GO" id="GO:0009279">
    <property type="term" value="C:cell outer membrane"/>
    <property type="evidence" value="ECO:0007669"/>
    <property type="project" value="UniProtKB-SubCell"/>
</dbReference>
<evidence type="ECO:0000256" key="5">
    <source>
        <dbReference type="ARBA" id="ARBA00023237"/>
    </source>
</evidence>
<dbReference type="Proteomes" id="UP000309488">
    <property type="component" value="Unassembled WGS sequence"/>
</dbReference>
<dbReference type="OrthoDB" id="5694214at2"/>
<sequence>MRKQLYIYTAICCLVSFASCKKLLDAPPVSSITNESYWKAEGDVTGYMTGINADFRNLMNTTLYFEDRSDVFVLGLEGATSTAWAQNLTSLNAPNWINFYNLIHHCNLVIKYAPTITTGTAANINRALAQAYFIRAHTYFSLIRTWGNVPIVLQPTESAETELPARSPATEVMALILSDIEQSLKNFPENGFVNKNKVSKPAANALKADVLLWKNKVLSGTNADLEGAIAAADLALGAGVSIISDFSKVHATDNRKNAEIIFAFYFLRDEKSDQYGSRLKPRDIFVAAATNVAQLPFSKNGARSVYAPSAKIQSLFASNDVRKANSFIAAVDASNNITGVFDNKFRGTLYPDDRYYENEIVLYRAAEMILFKAEALAALNRIPEAKTELDKVRGRAGIGPYNGPMDKISFEKELLNERAREFWLELKRWPDLVRFHFGGTINVYNEVPNLLGKSIPLFSPIPNTQIFLNPNLKQTEGYAN</sequence>
<evidence type="ECO:0000256" key="2">
    <source>
        <dbReference type="ARBA" id="ARBA00006275"/>
    </source>
</evidence>
<accession>A0A4U1CPB0</accession>
<reference evidence="9 10" key="1">
    <citation type="submission" date="2019-04" db="EMBL/GenBank/DDBJ databases">
        <title>Pedobacter sp. RP-3-22 sp. nov., isolated from Arctic soil.</title>
        <authorList>
            <person name="Dahal R.H."/>
            <person name="Kim D.-U."/>
        </authorList>
    </citation>
    <scope>NUCLEOTIDE SEQUENCE [LARGE SCALE GENOMIC DNA]</scope>
    <source>
        <strain evidence="9 10">RP-3-22</strain>
    </source>
</reference>
<evidence type="ECO:0000256" key="4">
    <source>
        <dbReference type="ARBA" id="ARBA00023136"/>
    </source>
</evidence>
<dbReference type="InterPro" id="IPR033985">
    <property type="entry name" value="SusD-like_N"/>
</dbReference>
<dbReference type="SUPFAM" id="SSF48452">
    <property type="entry name" value="TPR-like"/>
    <property type="match status" value="1"/>
</dbReference>
<evidence type="ECO:0000313" key="9">
    <source>
        <dbReference type="EMBL" id="TKC09887.1"/>
    </source>
</evidence>
<evidence type="ECO:0000259" key="7">
    <source>
        <dbReference type="Pfam" id="PF07980"/>
    </source>
</evidence>
<feature type="domain" description="RagB/SusD" evidence="7">
    <location>
        <begin position="323"/>
        <end position="478"/>
    </location>
</feature>
<dbReference type="CDD" id="cd08977">
    <property type="entry name" value="SusD"/>
    <property type="match status" value="1"/>
</dbReference>
<gene>
    <name evidence="9" type="ORF">FA048_06645</name>
</gene>
<dbReference type="AlphaFoldDB" id="A0A4U1CPB0"/>
<keyword evidence="5" id="KW-0998">Cell outer membrane</keyword>
<dbReference type="Pfam" id="PF14322">
    <property type="entry name" value="SusD-like_3"/>
    <property type="match status" value="1"/>
</dbReference>
<keyword evidence="10" id="KW-1185">Reference proteome</keyword>
<keyword evidence="4" id="KW-0472">Membrane</keyword>
<feature type="signal peptide" evidence="6">
    <location>
        <begin position="1"/>
        <end position="18"/>
    </location>
</feature>
<dbReference type="RefSeq" id="WP_136839465.1">
    <property type="nucleotide sequence ID" value="NZ_SWBR01000002.1"/>
</dbReference>
<organism evidence="9 10">
    <name type="scientific">Pedobacter polaris</name>
    <dbReference type="NCBI Taxonomy" id="2571273"/>
    <lineage>
        <taxon>Bacteria</taxon>
        <taxon>Pseudomonadati</taxon>
        <taxon>Bacteroidota</taxon>
        <taxon>Sphingobacteriia</taxon>
        <taxon>Sphingobacteriales</taxon>
        <taxon>Sphingobacteriaceae</taxon>
        <taxon>Pedobacter</taxon>
    </lineage>
</organism>
<comment type="subcellular location">
    <subcellularLocation>
        <location evidence="1">Cell outer membrane</location>
    </subcellularLocation>
</comment>
<evidence type="ECO:0000256" key="1">
    <source>
        <dbReference type="ARBA" id="ARBA00004442"/>
    </source>
</evidence>
<name>A0A4U1CPB0_9SPHI</name>
<dbReference type="EMBL" id="SWBR01000002">
    <property type="protein sequence ID" value="TKC09887.1"/>
    <property type="molecule type" value="Genomic_DNA"/>
</dbReference>
<evidence type="ECO:0000259" key="8">
    <source>
        <dbReference type="Pfam" id="PF14322"/>
    </source>
</evidence>
<evidence type="ECO:0000256" key="3">
    <source>
        <dbReference type="ARBA" id="ARBA00022729"/>
    </source>
</evidence>